<dbReference type="Gene3D" id="3.40.50.720">
    <property type="entry name" value="NAD(P)-binding Rossmann-like Domain"/>
    <property type="match status" value="1"/>
</dbReference>
<dbReference type="InterPro" id="IPR035985">
    <property type="entry name" value="Ubiquitin-activating_enz"/>
</dbReference>
<dbReference type="EMBL" id="QMIF01000010">
    <property type="protein sequence ID" value="TVM32512.1"/>
    <property type="molecule type" value="Genomic_DNA"/>
</dbReference>
<dbReference type="PANTHER" id="PTHR43267">
    <property type="entry name" value="TRNA THREONYLCARBAMOYLADENOSINE DEHYDRATASE"/>
    <property type="match status" value="1"/>
</dbReference>
<dbReference type="SUPFAM" id="SSF69572">
    <property type="entry name" value="Activating enzymes of the ubiquitin-like proteins"/>
    <property type="match status" value="1"/>
</dbReference>
<evidence type="ECO:0000313" key="3">
    <source>
        <dbReference type="Proteomes" id="UP000434052"/>
    </source>
</evidence>
<dbReference type="Pfam" id="PF00899">
    <property type="entry name" value="ThiF"/>
    <property type="match status" value="1"/>
</dbReference>
<dbReference type="GO" id="GO:0061504">
    <property type="term" value="P:cyclic threonylcarbamoyladenosine biosynthetic process"/>
    <property type="evidence" value="ECO:0007669"/>
    <property type="project" value="TreeGrafter"/>
</dbReference>
<dbReference type="InterPro" id="IPR000594">
    <property type="entry name" value="ThiF_NAD_FAD-bd"/>
</dbReference>
<dbReference type="InterPro" id="IPR045886">
    <property type="entry name" value="ThiF/MoeB/HesA"/>
</dbReference>
<dbReference type="RefSeq" id="WP_144306131.1">
    <property type="nucleotide sequence ID" value="NZ_QMIF01000010.1"/>
</dbReference>
<proteinExistence type="predicted"/>
<name>A0A6P1ZEZ7_9BACT</name>
<evidence type="ECO:0000259" key="1">
    <source>
        <dbReference type="Pfam" id="PF00899"/>
    </source>
</evidence>
<dbReference type="GO" id="GO:0061503">
    <property type="term" value="F:tRNA threonylcarbamoyladenosine dehydratase"/>
    <property type="evidence" value="ECO:0007669"/>
    <property type="project" value="TreeGrafter"/>
</dbReference>
<dbReference type="OrthoDB" id="9804286at2"/>
<accession>A0A6P1ZEZ7</accession>
<comment type="caution">
    <text evidence="2">The sequence shown here is derived from an EMBL/GenBank/DDBJ whole genome shotgun (WGS) entry which is preliminary data.</text>
</comment>
<dbReference type="Proteomes" id="UP000434052">
    <property type="component" value="Unassembled WGS sequence"/>
</dbReference>
<protein>
    <submittedName>
        <fullName evidence="2">HesA/MoeB/ThiF family protein</fullName>
    </submittedName>
</protein>
<reference evidence="2 3" key="1">
    <citation type="submission" date="2018-06" db="EMBL/GenBank/DDBJ databases">
        <title>Complete genome of Desulfovibrio marinus P48SEP.</title>
        <authorList>
            <person name="Crispim J.S."/>
            <person name="Vidigal P.M.P."/>
            <person name="Silva L.C.F."/>
            <person name="Araujo L.C."/>
            <person name="Laguardia C.N."/>
            <person name="Dias R.S."/>
            <person name="Sousa M.P."/>
            <person name="Paula S.O."/>
            <person name="Silva C."/>
        </authorList>
    </citation>
    <scope>NUCLEOTIDE SEQUENCE [LARGE SCALE GENOMIC DNA]</scope>
    <source>
        <strain evidence="2 3">P48SEP</strain>
    </source>
</reference>
<sequence length="273" mass="28513">MTDPSPDTIARAALEPFAGGNPLLPADEHAIAAQSGLGLRQVERIALSMGVLPERYRRNTSSISVHEQARLLGSCVAMVGLGGLGGYVLENLARLGVGCIRAAEGDVFEASNLNRQLLAEERWLDEPKTDSARERAERINPAVELEVVDAFLDETTVADFLKGADLAVDCLGGLDFRATLQHAATAAGIPMVTAAVAGWCGYVGCVAPGAPGPADLLPHAGGVEDTLGTPAPTVMLAASLQARECVRLLLGGTAEPTVLLFDLSDGTFETIRF</sequence>
<dbReference type="PANTHER" id="PTHR43267:SF1">
    <property type="entry name" value="TRNA THREONYLCARBAMOYLADENOSINE DEHYDRATASE"/>
    <property type="match status" value="1"/>
</dbReference>
<organism evidence="2 3">
    <name type="scientific">Oceanidesulfovibrio marinus</name>
    <dbReference type="NCBI Taxonomy" id="370038"/>
    <lineage>
        <taxon>Bacteria</taxon>
        <taxon>Pseudomonadati</taxon>
        <taxon>Thermodesulfobacteriota</taxon>
        <taxon>Desulfovibrionia</taxon>
        <taxon>Desulfovibrionales</taxon>
        <taxon>Desulfovibrionaceae</taxon>
        <taxon>Oceanidesulfovibrio</taxon>
    </lineage>
</organism>
<dbReference type="GO" id="GO:0008641">
    <property type="term" value="F:ubiquitin-like modifier activating enzyme activity"/>
    <property type="evidence" value="ECO:0007669"/>
    <property type="project" value="InterPro"/>
</dbReference>
<dbReference type="AlphaFoldDB" id="A0A6P1ZEZ7"/>
<feature type="domain" description="THIF-type NAD/FAD binding fold" evidence="1">
    <location>
        <begin position="56"/>
        <end position="272"/>
    </location>
</feature>
<dbReference type="CDD" id="cd00757">
    <property type="entry name" value="ThiF_MoeB_HesA_family"/>
    <property type="match status" value="1"/>
</dbReference>
<gene>
    <name evidence="2" type="ORF">DQK91_14655</name>
</gene>
<evidence type="ECO:0000313" key="2">
    <source>
        <dbReference type="EMBL" id="TVM32512.1"/>
    </source>
</evidence>